<dbReference type="GO" id="GO:0006508">
    <property type="term" value="P:proteolysis"/>
    <property type="evidence" value="ECO:0007669"/>
    <property type="project" value="InterPro"/>
</dbReference>
<evidence type="ECO:0000313" key="3">
    <source>
        <dbReference type="EMBL" id="AEV30798.1"/>
    </source>
</evidence>
<dbReference type="MEROPS" id="C14.A07"/>
<dbReference type="AlphaFoldDB" id="G8QYF1"/>
<organism evidence="3 4">
    <name type="scientific">Sphaerochaeta pleomorpha (strain ATCC BAA-1885 / DSM 22778 / Grapes)</name>
    <dbReference type="NCBI Taxonomy" id="158190"/>
    <lineage>
        <taxon>Bacteria</taxon>
        <taxon>Pseudomonadati</taxon>
        <taxon>Spirochaetota</taxon>
        <taxon>Spirochaetia</taxon>
        <taxon>Spirochaetales</taxon>
        <taxon>Sphaerochaetaceae</taxon>
        <taxon>Sphaerochaeta</taxon>
    </lineage>
</organism>
<feature type="domain" description="Peptidase C14 caspase" evidence="2">
    <location>
        <begin position="39"/>
        <end position="267"/>
    </location>
</feature>
<name>G8QYF1_SPHPG</name>
<accession>G8QYF1</accession>
<gene>
    <name evidence="3" type="ordered locus">SpiGrapes_3050</name>
</gene>
<dbReference type="KEGG" id="sgp:SpiGrapes_3050"/>
<dbReference type="OrthoDB" id="9804257at2"/>
<dbReference type="InterPro" id="IPR029030">
    <property type="entry name" value="Caspase-like_dom_sf"/>
</dbReference>
<keyword evidence="1" id="KW-0732">Signal</keyword>
<sequence length="330" mass="36936">MKKRYILLLLLPLLLFTSCEFFTDEPSKGNVHVVSVGLNYHGTNANYLQGTLNDARELQEVLKKVSSNIERNGTFSLLIQDGGVLISEETYYKRAQYDYDSISDVDLPTKSKIIEILSELKDVNDNDLTIFTYSGHGDDEGALIVAPPRADGSIFDGSSNIYDDCRFTVKELLDAMEKIPGKKLLLIDSCYSGQHVAESSTSLSTVYSDYNFYAKFFSDESYDLSNLYVLSASANNTKSYEDYFDEADHNHGYFTYALLDALGWPRSHNTDLSSVIIDGIPPAARNSVVTVDSLYAYVLKHQLISSNKLYLSHQHPMTNGGAMDMVLFNF</sequence>
<dbReference type="GO" id="GO:0005737">
    <property type="term" value="C:cytoplasm"/>
    <property type="evidence" value="ECO:0007669"/>
    <property type="project" value="TreeGrafter"/>
</dbReference>
<evidence type="ECO:0000259" key="2">
    <source>
        <dbReference type="Pfam" id="PF00656"/>
    </source>
</evidence>
<dbReference type="HOGENOM" id="CLU_849681_0_0_12"/>
<dbReference type="InterPro" id="IPR011600">
    <property type="entry name" value="Pept_C14_caspase"/>
</dbReference>
<evidence type="ECO:0000256" key="1">
    <source>
        <dbReference type="SAM" id="SignalP"/>
    </source>
</evidence>
<feature type="signal peptide" evidence="1">
    <location>
        <begin position="1"/>
        <end position="23"/>
    </location>
</feature>
<dbReference type="Proteomes" id="UP000005632">
    <property type="component" value="Chromosome"/>
</dbReference>
<reference evidence="3 4" key="1">
    <citation type="submission" date="2011-11" db="EMBL/GenBank/DDBJ databases">
        <title>Complete sequence of Spirochaeta sp. grapes.</title>
        <authorList>
            <consortium name="US DOE Joint Genome Institute"/>
            <person name="Lucas S."/>
            <person name="Han J."/>
            <person name="Lapidus A."/>
            <person name="Cheng J.-F."/>
            <person name="Goodwin L."/>
            <person name="Pitluck S."/>
            <person name="Peters L."/>
            <person name="Ovchinnikova G."/>
            <person name="Munk A.C."/>
            <person name="Detter J.C."/>
            <person name="Han C."/>
            <person name="Tapia R."/>
            <person name="Land M."/>
            <person name="Hauser L."/>
            <person name="Kyrpides N."/>
            <person name="Ivanova N."/>
            <person name="Pagani I."/>
            <person name="Ritalahtilisa K."/>
            <person name="Loeffler F."/>
            <person name="Woyke T."/>
        </authorList>
    </citation>
    <scope>NUCLEOTIDE SEQUENCE [LARGE SCALE GENOMIC DNA]</scope>
    <source>
        <strain evidence="4">ATCC BAA-1885 / DSM 22778 / Grapes</strain>
    </source>
</reference>
<dbReference type="SUPFAM" id="SSF52129">
    <property type="entry name" value="Caspase-like"/>
    <property type="match status" value="1"/>
</dbReference>
<dbReference type="eggNOG" id="COG4249">
    <property type="taxonomic scope" value="Bacteria"/>
</dbReference>
<dbReference type="GO" id="GO:0004197">
    <property type="term" value="F:cysteine-type endopeptidase activity"/>
    <property type="evidence" value="ECO:0007669"/>
    <property type="project" value="InterPro"/>
</dbReference>
<dbReference type="PANTHER" id="PTHR48104">
    <property type="entry name" value="METACASPASE-4"/>
    <property type="match status" value="1"/>
</dbReference>
<keyword evidence="4" id="KW-1185">Reference proteome</keyword>
<dbReference type="EMBL" id="CP003155">
    <property type="protein sequence ID" value="AEV30798.1"/>
    <property type="molecule type" value="Genomic_DNA"/>
</dbReference>
<dbReference type="InterPro" id="IPR050452">
    <property type="entry name" value="Metacaspase"/>
</dbReference>
<protein>
    <submittedName>
        <fullName evidence="3">Caspase domain-containing protein</fullName>
    </submittedName>
</protein>
<dbReference type="PROSITE" id="PS51257">
    <property type="entry name" value="PROKAR_LIPOPROTEIN"/>
    <property type="match status" value="1"/>
</dbReference>
<dbReference type="RefSeq" id="WP_014271637.1">
    <property type="nucleotide sequence ID" value="NC_016633.1"/>
</dbReference>
<evidence type="ECO:0000313" key="4">
    <source>
        <dbReference type="Proteomes" id="UP000005632"/>
    </source>
</evidence>
<feature type="chain" id="PRO_5003515346" evidence="1">
    <location>
        <begin position="24"/>
        <end position="330"/>
    </location>
</feature>
<dbReference type="STRING" id="158190.SpiGrapes_3050"/>
<dbReference type="PANTHER" id="PTHR48104:SF30">
    <property type="entry name" value="METACASPASE-1"/>
    <property type="match status" value="1"/>
</dbReference>
<dbReference type="Gene3D" id="3.40.50.1460">
    <property type="match status" value="1"/>
</dbReference>
<proteinExistence type="predicted"/>
<dbReference type="Pfam" id="PF00656">
    <property type="entry name" value="Peptidase_C14"/>
    <property type="match status" value="1"/>
</dbReference>